<keyword evidence="1 5" id="KW-0489">Methyltransferase</keyword>
<dbReference type="PANTHER" id="PTHR43464">
    <property type="entry name" value="METHYLTRANSFERASE"/>
    <property type="match status" value="1"/>
</dbReference>
<dbReference type="InterPro" id="IPR029063">
    <property type="entry name" value="SAM-dependent_MTases_sf"/>
</dbReference>
<keyword evidence="3" id="KW-0949">S-adenosyl-L-methionine</keyword>
<reference evidence="5 6" key="1">
    <citation type="submission" date="2016-10" db="EMBL/GenBank/DDBJ databases">
        <authorList>
            <person name="de Groot N.N."/>
        </authorList>
    </citation>
    <scope>NUCLEOTIDE SEQUENCE [LARGE SCALE GENOMIC DNA]</scope>
    <source>
        <strain evidence="5 6">DSM 21001</strain>
    </source>
</reference>
<evidence type="ECO:0000313" key="6">
    <source>
        <dbReference type="Proteomes" id="UP000199024"/>
    </source>
</evidence>
<protein>
    <submittedName>
        <fullName evidence="5">Methyltransferase domain-containing protein</fullName>
    </submittedName>
</protein>
<evidence type="ECO:0000256" key="2">
    <source>
        <dbReference type="ARBA" id="ARBA00022679"/>
    </source>
</evidence>
<dbReference type="InterPro" id="IPR013216">
    <property type="entry name" value="Methyltransf_11"/>
</dbReference>
<proteinExistence type="predicted"/>
<dbReference type="SUPFAM" id="SSF53335">
    <property type="entry name" value="S-adenosyl-L-methionine-dependent methyltransferases"/>
    <property type="match status" value="1"/>
</dbReference>
<evidence type="ECO:0000313" key="5">
    <source>
        <dbReference type="EMBL" id="SFS12538.1"/>
    </source>
</evidence>
<evidence type="ECO:0000259" key="4">
    <source>
        <dbReference type="Pfam" id="PF08241"/>
    </source>
</evidence>
<dbReference type="Proteomes" id="UP000199024">
    <property type="component" value="Unassembled WGS sequence"/>
</dbReference>
<name>A0A1I6MA96_9BACT</name>
<dbReference type="GO" id="GO:0032259">
    <property type="term" value="P:methylation"/>
    <property type="evidence" value="ECO:0007669"/>
    <property type="project" value="UniProtKB-KW"/>
</dbReference>
<dbReference type="PANTHER" id="PTHR43464:SF19">
    <property type="entry name" value="UBIQUINONE BIOSYNTHESIS O-METHYLTRANSFERASE, MITOCHONDRIAL"/>
    <property type="match status" value="1"/>
</dbReference>
<dbReference type="EMBL" id="FOZL01000001">
    <property type="protein sequence ID" value="SFS12538.1"/>
    <property type="molecule type" value="Genomic_DNA"/>
</dbReference>
<dbReference type="Pfam" id="PF08241">
    <property type="entry name" value="Methyltransf_11"/>
    <property type="match status" value="1"/>
</dbReference>
<accession>A0A1I6MA96</accession>
<dbReference type="CDD" id="cd02440">
    <property type="entry name" value="AdoMet_MTases"/>
    <property type="match status" value="1"/>
</dbReference>
<dbReference type="Gene3D" id="3.40.50.150">
    <property type="entry name" value="Vaccinia Virus protein VP39"/>
    <property type="match status" value="1"/>
</dbReference>
<dbReference type="GO" id="GO:0008757">
    <property type="term" value="F:S-adenosylmethionine-dependent methyltransferase activity"/>
    <property type="evidence" value="ECO:0007669"/>
    <property type="project" value="InterPro"/>
</dbReference>
<keyword evidence="6" id="KW-1185">Reference proteome</keyword>
<dbReference type="AlphaFoldDB" id="A0A1I6MA96"/>
<organism evidence="5 6">
    <name type="scientific">Granulicella pectinivorans</name>
    <dbReference type="NCBI Taxonomy" id="474950"/>
    <lineage>
        <taxon>Bacteria</taxon>
        <taxon>Pseudomonadati</taxon>
        <taxon>Acidobacteriota</taxon>
        <taxon>Terriglobia</taxon>
        <taxon>Terriglobales</taxon>
        <taxon>Acidobacteriaceae</taxon>
        <taxon>Granulicella</taxon>
    </lineage>
</organism>
<evidence type="ECO:0000256" key="1">
    <source>
        <dbReference type="ARBA" id="ARBA00022603"/>
    </source>
</evidence>
<feature type="domain" description="Methyltransferase type 11" evidence="4">
    <location>
        <begin position="40"/>
        <end position="141"/>
    </location>
</feature>
<keyword evidence="2 5" id="KW-0808">Transferase</keyword>
<dbReference type="STRING" id="474950.SAMN05421771_2149"/>
<gene>
    <name evidence="5" type="ORF">SAMN05421771_2149</name>
</gene>
<evidence type="ECO:0000256" key="3">
    <source>
        <dbReference type="ARBA" id="ARBA00022691"/>
    </source>
</evidence>
<sequence>MISSSPPEPTITIQEQFGQIDIYLFDQILRGNITPAMRILDAGCGYGRNLVYLLREGADIHALDQNPEAVTHVRELALSLRCPLPAANFAVAPIEAMPFPNDFADAVLCNSVLHFARDEDHFRAMLAELWRTLAPGGLLFIRLGSRIGMDFERVGPNIFRTGDGSDWFLVDEDMLLDLTEELNAIQVDPLKTTVVQDYRCMTTWVLRKRPTNPEGAA</sequence>